<comment type="catalytic activity">
    <reaction evidence="5">
        <text>(6S)-5-formyl-5,6,7,8-tetrahydrofolate + ATP = (6R)-5,10-methenyltetrahydrofolate + ADP + phosphate</text>
        <dbReference type="Rhea" id="RHEA:10488"/>
        <dbReference type="ChEBI" id="CHEBI:30616"/>
        <dbReference type="ChEBI" id="CHEBI:43474"/>
        <dbReference type="ChEBI" id="CHEBI:57455"/>
        <dbReference type="ChEBI" id="CHEBI:57457"/>
        <dbReference type="ChEBI" id="CHEBI:456216"/>
        <dbReference type="EC" id="6.3.3.2"/>
    </reaction>
</comment>
<name>A0A226X3E2_CABSO</name>
<feature type="binding site" evidence="4">
    <location>
        <begin position="23"/>
        <end position="27"/>
    </location>
    <ligand>
        <name>ATP</name>
        <dbReference type="ChEBI" id="CHEBI:30616"/>
    </ligand>
</feature>
<dbReference type="PANTHER" id="PTHR23407:SF1">
    <property type="entry name" value="5-FORMYLTETRAHYDROFOLATE CYCLO-LIGASE"/>
    <property type="match status" value="1"/>
</dbReference>
<protein>
    <recommendedName>
        <fullName evidence="5">5-formyltetrahydrofolate cyclo-ligase</fullName>
        <ecNumber evidence="5">6.3.3.2</ecNumber>
    </recommendedName>
</protein>
<keyword evidence="2 4" id="KW-0547">Nucleotide-binding</keyword>
<dbReference type="Gene3D" id="3.40.50.10420">
    <property type="entry name" value="NagB/RpiA/CoA transferase-like"/>
    <property type="match status" value="1"/>
</dbReference>
<dbReference type="PANTHER" id="PTHR23407">
    <property type="entry name" value="ATPASE INHIBITOR/5-FORMYLTETRAHYDROFOLATE CYCLO-LIGASE"/>
    <property type="match status" value="1"/>
</dbReference>
<dbReference type="InterPro" id="IPR002698">
    <property type="entry name" value="FTHF_cligase"/>
</dbReference>
<evidence type="ECO:0000313" key="7">
    <source>
        <dbReference type="Proteomes" id="UP000214720"/>
    </source>
</evidence>
<dbReference type="InterPro" id="IPR024185">
    <property type="entry name" value="FTHF_cligase-like_sf"/>
</dbReference>
<evidence type="ECO:0000256" key="5">
    <source>
        <dbReference type="RuleBase" id="RU361279"/>
    </source>
</evidence>
<dbReference type="NCBIfam" id="TIGR02727">
    <property type="entry name" value="MTHFS_bact"/>
    <property type="match status" value="1"/>
</dbReference>
<keyword evidence="5" id="KW-0479">Metal-binding</keyword>
<keyword evidence="3 4" id="KW-0067">ATP-binding</keyword>
<feature type="binding site" evidence="4">
    <location>
        <position position="76"/>
    </location>
    <ligand>
        <name>substrate</name>
    </ligand>
</feature>
<proteinExistence type="inferred from homology"/>
<comment type="similarity">
    <text evidence="1 5">Belongs to the 5-formyltetrahydrofolate cyclo-ligase family.</text>
</comment>
<dbReference type="GO" id="GO:0005524">
    <property type="term" value="F:ATP binding"/>
    <property type="evidence" value="ECO:0007669"/>
    <property type="project" value="UniProtKB-KW"/>
</dbReference>
<organism evidence="6 7">
    <name type="scientific">Caballeronia sordidicola</name>
    <name type="common">Burkholderia sordidicola</name>
    <dbReference type="NCBI Taxonomy" id="196367"/>
    <lineage>
        <taxon>Bacteria</taxon>
        <taxon>Pseudomonadati</taxon>
        <taxon>Pseudomonadota</taxon>
        <taxon>Betaproteobacteria</taxon>
        <taxon>Burkholderiales</taxon>
        <taxon>Burkholderiaceae</taxon>
        <taxon>Caballeronia</taxon>
    </lineage>
</organism>
<dbReference type="GO" id="GO:0009396">
    <property type="term" value="P:folic acid-containing compound biosynthetic process"/>
    <property type="evidence" value="ECO:0007669"/>
    <property type="project" value="TreeGrafter"/>
</dbReference>
<dbReference type="EC" id="6.3.3.2" evidence="5"/>
<accession>A0A226X3E2</accession>
<dbReference type="SUPFAM" id="SSF100950">
    <property type="entry name" value="NagB/RpiA/CoA transferase-like"/>
    <property type="match status" value="1"/>
</dbReference>
<evidence type="ECO:0000256" key="3">
    <source>
        <dbReference type="ARBA" id="ARBA00022840"/>
    </source>
</evidence>
<evidence type="ECO:0000256" key="2">
    <source>
        <dbReference type="ARBA" id="ARBA00022741"/>
    </source>
</evidence>
<keyword evidence="6" id="KW-0436">Ligase</keyword>
<comment type="cofactor">
    <cofactor evidence="5">
        <name>Mg(2+)</name>
        <dbReference type="ChEBI" id="CHEBI:18420"/>
    </cofactor>
</comment>
<dbReference type="GO" id="GO:0035999">
    <property type="term" value="P:tetrahydrofolate interconversion"/>
    <property type="evidence" value="ECO:0007669"/>
    <property type="project" value="TreeGrafter"/>
</dbReference>
<dbReference type="Pfam" id="PF01812">
    <property type="entry name" value="5-FTHF_cyc-lig"/>
    <property type="match status" value="1"/>
</dbReference>
<evidence type="ECO:0000256" key="1">
    <source>
        <dbReference type="ARBA" id="ARBA00010638"/>
    </source>
</evidence>
<evidence type="ECO:0000313" key="6">
    <source>
        <dbReference type="EMBL" id="OXC77863.1"/>
    </source>
</evidence>
<keyword evidence="5" id="KW-0460">Magnesium</keyword>
<evidence type="ECO:0000256" key="4">
    <source>
        <dbReference type="PIRSR" id="PIRSR006806-1"/>
    </source>
</evidence>
<dbReference type="PIRSF" id="PIRSF006806">
    <property type="entry name" value="FTHF_cligase"/>
    <property type="match status" value="1"/>
</dbReference>
<gene>
    <name evidence="6" type="ORF">BSU04_15340</name>
</gene>
<dbReference type="Proteomes" id="UP000214720">
    <property type="component" value="Unassembled WGS sequence"/>
</dbReference>
<dbReference type="AlphaFoldDB" id="A0A226X3E2"/>
<dbReference type="InterPro" id="IPR037171">
    <property type="entry name" value="NagB/RpiA_transferase-like"/>
</dbReference>
<dbReference type="eggNOG" id="COG0212">
    <property type="taxonomic scope" value="Bacteria"/>
</dbReference>
<comment type="caution">
    <text evidence="6">The sequence shown here is derived from an EMBL/GenBank/DDBJ whole genome shotgun (WGS) entry which is preliminary data.</text>
</comment>
<feature type="binding site" evidence="4">
    <location>
        <begin position="152"/>
        <end position="160"/>
    </location>
    <ligand>
        <name>ATP</name>
        <dbReference type="ChEBI" id="CHEBI:30616"/>
    </ligand>
</feature>
<dbReference type="GO" id="GO:0030272">
    <property type="term" value="F:5-formyltetrahydrofolate cyclo-ligase activity"/>
    <property type="evidence" value="ECO:0007669"/>
    <property type="project" value="UniProtKB-EC"/>
</dbReference>
<dbReference type="GO" id="GO:0046872">
    <property type="term" value="F:metal ion binding"/>
    <property type="evidence" value="ECO:0007669"/>
    <property type="project" value="UniProtKB-KW"/>
</dbReference>
<sequence length="207" mass="22651">MTSLFLEREVMQSIARNPLLETKSTLRANLLATREAQGARADQGARGEALARRLMEAVARYPEASCIGFYWPVAGEFDARDVLTVWLALDASRRAALPVVIAPRAPLVFHAWQPSATMKKGRYGIPVPAQERVVVPDLLVIPCVGFDADRYRLGYGGGYYDRTLADWPRGRAPATIGVAFESAKCDALPRGEFDLPLGAIVTESAVY</sequence>
<dbReference type="EMBL" id="MTHB01000094">
    <property type="protein sequence ID" value="OXC77863.1"/>
    <property type="molecule type" value="Genomic_DNA"/>
</dbReference>
<reference evidence="7" key="1">
    <citation type="submission" date="2017-01" db="EMBL/GenBank/DDBJ databases">
        <title>Genome Analysis of Deinococcus marmoris KOPRI26562.</title>
        <authorList>
            <person name="Kim J.H."/>
            <person name="Oh H.-M."/>
        </authorList>
    </citation>
    <scope>NUCLEOTIDE SEQUENCE [LARGE SCALE GENOMIC DNA]</scope>
    <source>
        <strain evidence="7">PAMC 26633</strain>
    </source>
</reference>